<evidence type="ECO:0000313" key="3">
    <source>
        <dbReference type="Proteomes" id="UP000053593"/>
    </source>
</evidence>
<name>A0A0D0BX10_9AGAR</name>
<reference evidence="2 3" key="1">
    <citation type="submission" date="2014-04" db="EMBL/GenBank/DDBJ databases">
        <title>Evolutionary Origins and Diversification of the Mycorrhizal Mutualists.</title>
        <authorList>
            <consortium name="DOE Joint Genome Institute"/>
            <consortium name="Mycorrhizal Genomics Consortium"/>
            <person name="Kohler A."/>
            <person name="Kuo A."/>
            <person name="Nagy L.G."/>
            <person name="Floudas D."/>
            <person name="Copeland A."/>
            <person name="Barry K.W."/>
            <person name="Cichocki N."/>
            <person name="Veneault-Fourrey C."/>
            <person name="LaButti K."/>
            <person name="Lindquist E.A."/>
            <person name="Lipzen A."/>
            <person name="Lundell T."/>
            <person name="Morin E."/>
            <person name="Murat C."/>
            <person name="Riley R."/>
            <person name="Ohm R."/>
            <person name="Sun H."/>
            <person name="Tunlid A."/>
            <person name="Henrissat B."/>
            <person name="Grigoriev I.V."/>
            <person name="Hibbett D.S."/>
            <person name="Martin F."/>
        </authorList>
    </citation>
    <scope>NUCLEOTIDE SEQUENCE [LARGE SCALE GENOMIC DNA]</scope>
    <source>
        <strain evidence="2 3">FD-317 M1</strain>
    </source>
</reference>
<proteinExistence type="predicted"/>
<keyword evidence="3" id="KW-1185">Reference proteome</keyword>
<accession>A0A0D0BX10</accession>
<evidence type="ECO:0000313" key="2">
    <source>
        <dbReference type="EMBL" id="KIK54294.1"/>
    </source>
</evidence>
<organism evidence="2 3">
    <name type="scientific">Collybiopsis luxurians FD-317 M1</name>
    <dbReference type="NCBI Taxonomy" id="944289"/>
    <lineage>
        <taxon>Eukaryota</taxon>
        <taxon>Fungi</taxon>
        <taxon>Dikarya</taxon>
        <taxon>Basidiomycota</taxon>
        <taxon>Agaricomycotina</taxon>
        <taxon>Agaricomycetes</taxon>
        <taxon>Agaricomycetidae</taxon>
        <taxon>Agaricales</taxon>
        <taxon>Marasmiineae</taxon>
        <taxon>Omphalotaceae</taxon>
        <taxon>Collybiopsis</taxon>
        <taxon>Collybiopsis luxurians</taxon>
    </lineage>
</organism>
<evidence type="ECO:0008006" key="4">
    <source>
        <dbReference type="Google" id="ProtNLM"/>
    </source>
</evidence>
<gene>
    <name evidence="2" type="ORF">GYMLUDRAFT_63245</name>
</gene>
<dbReference type="EMBL" id="KN834817">
    <property type="protein sequence ID" value="KIK54294.1"/>
    <property type="molecule type" value="Genomic_DNA"/>
</dbReference>
<feature type="region of interest" description="Disordered" evidence="1">
    <location>
        <begin position="1"/>
        <end position="24"/>
    </location>
</feature>
<dbReference type="OrthoDB" id="3259884at2759"/>
<evidence type="ECO:0000256" key="1">
    <source>
        <dbReference type="SAM" id="MobiDB-lite"/>
    </source>
</evidence>
<sequence length="179" mass="19162">MGDTSTIKSACTPAKGSGDKDEADDQEMIVKQWGDKDGNSVTWINNNTGEAVQCSNVLVEAWSSICLHSHPKTSAMTPPPVTETATQVPVFPPTPLTKIFRGYSVLPPTPTTVLPAPSPPHNSPTKLHCFLRDLEESGTIPHATCHLQALVDKSYGPDILHLVNQKELEGLGIKSGDAI</sequence>
<dbReference type="AlphaFoldDB" id="A0A0D0BX10"/>
<protein>
    <recommendedName>
        <fullName evidence="4">SAM domain-containing protein</fullName>
    </recommendedName>
</protein>
<dbReference type="HOGENOM" id="CLU_1503617_0_0_1"/>
<dbReference type="Proteomes" id="UP000053593">
    <property type="component" value="Unassembled WGS sequence"/>
</dbReference>